<evidence type="ECO:0000313" key="2">
    <source>
        <dbReference type="Proteomes" id="UP000265663"/>
    </source>
</evidence>
<sequence>MLIVGSHRFKRKSCSNSEVICVNFTPFGRISPSTSPPPVFIVRSYSSTYGRLFFAEQGRKARIATQPLFDGLHVDL</sequence>
<keyword evidence="2" id="KW-1185">Reference proteome</keyword>
<accession>A0A3M7LWJ5</accession>
<dbReference type="EMBL" id="KE747809">
    <property type="protein sequence ID" value="RMZ66623.1"/>
    <property type="molecule type" value="Genomic_DNA"/>
</dbReference>
<gene>
    <name evidence="1" type="ORF">GMOD_00001978</name>
</gene>
<organism evidence="1 2">
    <name type="scientific">Pyrenophora seminiperda CCB06</name>
    <dbReference type="NCBI Taxonomy" id="1302712"/>
    <lineage>
        <taxon>Eukaryota</taxon>
        <taxon>Fungi</taxon>
        <taxon>Dikarya</taxon>
        <taxon>Ascomycota</taxon>
        <taxon>Pezizomycotina</taxon>
        <taxon>Dothideomycetes</taxon>
        <taxon>Pleosporomycetidae</taxon>
        <taxon>Pleosporales</taxon>
        <taxon>Pleosporineae</taxon>
        <taxon>Pleosporaceae</taxon>
        <taxon>Pyrenophora</taxon>
    </lineage>
</organism>
<protein>
    <submittedName>
        <fullName evidence="1">Uncharacterized protein</fullName>
    </submittedName>
</protein>
<dbReference type="AlphaFoldDB" id="A0A3M7LWJ5"/>
<evidence type="ECO:0000313" key="1">
    <source>
        <dbReference type="EMBL" id="RMZ66623.1"/>
    </source>
</evidence>
<reference evidence="1 2" key="1">
    <citation type="journal article" date="2014" name="PLoS ONE">
        <title>De novo Genome Assembly of the Fungal Plant Pathogen Pyrenophora semeniperda.</title>
        <authorList>
            <person name="Soliai M.M."/>
            <person name="Meyer S.E."/>
            <person name="Udall J.A."/>
            <person name="Elzinga D.E."/>
            <person name="Hermansen R.A."/>
            <person name="Bodily P.M."/>
            <person name="Hart A.A."/>
            <person name="Coleman C.E."/>
        </authorList>
    </citation>
    <scope>NUCLEOTIDE SEQUENCE [LARGE SCALE GENOMIC DNA]</scope>
    <source>
        <strain evidence="1 2">CCB06</strain>
        <tissue evidence="1">Mycelium</tissue>
    </source>
</reference>
<name>A0A3M7LWJ5_9PLEO</name>
<dbReference type="Proteomes" id="UP000265663">
    <property type="component" value="Unassembled WGS sequence"/>
</dbReference>
<proteinExistence type="predicted"/>